<dbReference type="Gene3D" id="3.30.1360.40">
    <property type="match status" value="1"/>
</dbReference>
<dbReference type="SUPFAM" id="SSF55194">
    <property type="entry name" value="Ribosome recycling factor, RRF"/>
    <property type="match status" value="1"/>
</dbReference>
<accession>A0A9P8PGX5</accession>
<dbReference type="Proteomes" id="UP000769157">
    <property type="component" value="Unassembled WGS sequence"/>
</dbReference>
<dbReference type="Pfam" id="PF01765">
    <property type="entry name" value="RRF"/>
    <property type="match status" value="1"/>
</dbReference>
<organism evidence="7 8">
    <name type="scientific">Ogataea philodendri</name>
    <dbReference type="NCBI Taxonomy" id="1378263"/>
    <lineage>
        <taxon>Eukaryota</taxon>
        <taxon>Fungi</taxon>
        <taxon>Dikarya</taxon>
        <taxon>Ascomycota</taxon>
        <taxon>Saccharomycotina</taxon>
        <taxon>Pichiomycetes</taxon>
        <taxon>Pichiales</taxon>
        <taxon>Pichiaceae</taxon>
        <taxon>Ogataea</taxon>
    </lineage>
</organism>
<sequence>MAKQFSSTAWALKADKKKKAADVEEIDPKAMIKDLEARFDSTLAKYNKKVTEVKMGKANPQIFNKLKVKTEHGMSLFTDIAQTSLKGKFLTITVFDPKNSKRIISAILASDMNMNAVEDPKNPQLLKVALPSSTKELKEKQAKELKESFNFYKSSSSLKDSFSSIRSHALKELKKARGSAELIRKLQNDIEKTHKTYTEKLTNAHKQAEKTLK</sequence>
<keyword evidence="3" id="KW-0648">Protein biosynthesis</keyword>
<dbReference type="PANTHER" id="PTHR20982">
    <property type="entry name" value="RIBOSOME RECYCLING FACTOR"/>
    <property type="match status" value="1"/>
</dbReference>
<evidence type="ECO:0000256" key="4">
    <source>
        <dbReference type="ARBA" id="ARBA00024909"/>
    </source>
</evidence>
<dbReference type="AlphaFoldDB" id="A0A9P8PGX5"/>
<dbReference type="GO" id="GO:0006412">
    <property type="term" value="P:translation"/>
    <property type="evidence" value="ECO:0007669"/>
    <property type="project" value="UniProtKB-KW"/>
</dbReference>
<dbReference type="InterPro" id="IPR023584">
    <property type="entry name" value="Ribosome_recyc_fac_dom"/>
</dbReference>
<comment type="function">
    <text evidence="4">Necessary for protein synthesis in mitochondria. Functions as a ribosome recycling factor in mitochondria.</text>
</comment>
<dbReference type="InterPro" id="IPR036191">
    <property type="entry name" value="RRF_sf"/>
</dbReference>
<evidence type="ECO:0000259" key="6">
    <source>
        <dbReference type="Pfam" id="PF01765"/>
    </source>
</evidence>
<dbReference type="PANTHER" id="PTHR20982:SF3">
    <property type="entry name" value="MITOCHONDRIAL RIBOSOME RECYCLING FACTOR PSEUDO 1"/>
    <property type="match status" value="1"/>
</dbReference>
<comment type="similarity">
    <text evidence="1">Belongs to the RRF family.</text>
</comment>
<dbReference type="GO" id="GO:0043023">
    <property type="term" value="F:ribosomal large subunit binding"/>
    <property type="evidence" value="ECO:0007669"/>
    <property type="project" value="TreeGrafter"/>
</dbReference>
<protein>
    <recommendedName>
        <fullName evidence="2">Ribosome-recycling factor, mitochondrial</fullName>
    </recommendedName>
    <alternativeName>
        <fullName evidence="5">Ribosome-releasing factor, mitochondrial</fullName>
    </alternativeName>
</protein>
<dbReference type="OrthoDB" id="407355at2759"/>
<name>A0A9P8PGX5_9ASCO</name>
<evidence type="ECO:0000256" key="1">
    <source>
        <dbReference type="ARBA" id="ARBA00005912"/>
    </source>
</evidence>
<evidence type="ECO:0000256" key="2">
    <source>
        <dbReference type="ARBA" id="ARBA00020581"/>
    </source>
</evidence>
<keyword evidence="8" id="KW-1185">Reference proteome</keyword>
<evidence type="ECO:0000256" key="5">
    <source>
        <dbReference type="ARBA" id="ARBA00033107"/>
    </source>
</evidence>
<gene>
    <name evidence="7" type="ORF">OGAPHI_000038</name>
</gene>
<proteinExistence type="inferred from homology"/>
<evidence type="ECO:0000313" key="8">
    <source>
        <dbReference type="Proteomes" id="UP000769157"/>
    </source>
</evidence>
<feature type="domain" description="Ribosome recycling factor" evidence="6">
    <location>
        <begin position="47"/>
        <end position="212"/>
    </location>
</feature>
<evidence type="ECO:0000313" key="7">
    <source>
        <dbReference type="EMBL" id="KAH3671852.1"/>
    </source>
</evidence>
<dbReference type="RefSeq" id="XP_046064967.1">
    <property type="nucleotide sequence ID" value="XM_046205028.1"/>
</dbReference>
<dbReference type="InterPro" id="IPR002661">
    <property type="entry name" value="Ribosome_recyc_fac"/>
</dbReference>
<dbReference type="Gene3D" id="1.10.132.20">
    <property type="entry name" value="Ribosome-recycling factor"/>
    <property type="match status" value="1"/>
</dbReference>
<evidence type="ECO:0000256" key="3">
    <source>
        <dbReference type="ARBA" id="ARBA00022917"/>
    </source>
</evidence>
<dbReference type="GeneID" id="70232006"/>
<dbReference type="EMBL" id="JAEUBE010000042">
    <property type="protein sequence ID" value="KAH3671852.1"/>
    <property type="molecule type" value="Genomic_DNA"/>
</dbReference>
<reference evidence="7" key="2">
    <citation type="submission" date="2021-01" db="EMBL/GenBank/DDBJ databases">
        <authorList>
            <person name="Schikora-Tamarit M.A."/>
        </authorList>
    </citation>
    <scope>NUCLEOTIDE SEQUENCE</scope>
    <source>
        <strain evidence="7">CBS6075</strain>
    </source>
</reference>
<reference evidence="7" key="1">
    <citation type="journal article" date="2021" name="Open Biol.">
        <title>Shared evolutionary footprints suggest mitochondrial oxidative damage underlies multiple complex I losses in fungi.</title>
        <authorList>
            <person name="Schikora-Tamarit M.A."/>
            <person name="Marcet-Houben M."/>
            <person name="Nosek J."/>
            <person name="Gabaldon T."/>
        </authorList>
    </citation>
    <scope>NUCLEOTIDE SEQUENCE</scope>
    <source>
        <strain evidence="7">CBS6075</strain>
    </source>
</reference>
<comment type="caution">
    <text evidence="7">The sequence shown here is derived from an EMBL/GenBank/DDBJ whole genome shotgun (WGS) entry which is preliminary data.</text>
</comment>
<dbReference type="GO" id="GO:0005739">
    <property type="term" value="C:mitochondrion"/>
    <property type="evidence" value="ECO:0007669"/>
    <property type="project" value="TreeGrafter"/>
</dbReference>